<comment type="subcellular location">
    <subcellularLocation>
        <location evidence="1">Membrane</location>
        <topology evidence="1">Multi-pass membrane protein</topology>
    </subcellularLocation>
</comment>
<dbReference type="Pfam" id="PF03619">
    <property type="entry name" value="Solute_trans_a"/>
    <property type="match status" value="1"/>
</dbReference>
<protein>
    <submittedName>
        <fullName evidence="5">Uncharacterized protein</fullName>
    </submittedName>
</protein>
<comment type="caution">
    <text evidence="5">The sequence shown here is derived from an EMBL/GenBank/DDBJ whole genome shotgun (WGS) entry which is preliminary data.</text>
</comment>
<evidence type="ECO:0000313" key="6">
    <source>
        <dbReference type="Proteomes" id="UP001187471"/>
    </source>
</evidence>
<dbReference type="GO" id="GO:0016020">
    <property type="term" value="C:membrane"/>
    <property type="evidence" value="ECO:0007669"/>
    <property type="project" value="UniProtKB-SubCell"/>
</dbReference>
<gene>
    <name evidence="5" type="ORF">RJ640_025934</name>
</gene>
<reference evidence="5" key="1">
    <citation type="submission" date="2022-12" db="EMBL/GenBank/DDBJ databases">
        <title>Draft genome assemblies for two species of Escallonia (Escalloniales).</title>
        <authorList>
            <person name="Chanderbali A."/>
            <person name="Dervinis C."/>
            <person name="Anghel I."/>
            <person name="Soltis D."/>
            <person name="Soltis P."/>
            <person name="Zapata F."/>
        </authorList>
    </citation>
    <scope>NUCLEOTIDE SEQUENCE</scope>
    <source>
        <strain evidence="5">UCBG92.1500</strain>
        <tissue evidence="5">Leaf</tissue>
    </source>
</reference>
<dbReference type="Proteomes" id="UP001187471">
    <property type="component" value="Unassembled WGS sequence"/>
</dbReference>
<evidence type="ECO:0000313" key="5">
    <source>
        <dbReference type="EMBL" id="KAK2988775.1"/>
    </source>
</evidence>
<dbReference type="PANTHER" id="PTHR23423">
    <property type="entry name" value="ORGANIC SOLUTE TRANSPORTER-RELATED"/>
    <property type="match status" value="1"/>
</dbReference>
<name>A0AA88RTB4_9ASTE</name>
<evidence type="ECO:0000256" key="1">
    <source>
        <dbReference type="ARBA" id="ARBA00004141"/>
    </source>
</evidence>
<dbReference type="InterPro" id="IPR005178">
    <property type="entry name" value="Ostalpha/TMEM184C"/>
</dbReference>
<keyword evidence="2" id="KW-0812">Transmembrane</keyword>
<keyword evidence="6" id="KW-1185">Reference proteome</keyword>
<organism evidence="5 6">
    <name type="scientific">Escallonia rubra</name>
    <dbReference type="NCBI Taxonomy" id="112253"/>
    <lineage>
        <taxon>Eukaryota</taxon>
        <taxon>Viridiplantae</taxon>
        <taxon>Streptophyta</taxon>
        <taxon>Embryophyta</taxon>
        <taxon>Tracheophyta</taxon>
        <taxon>Spermatophyta</taxon>
        <taxon>Magnoliopsida</taxon>
        <taxon>eudicotyledons</taxon>
        <taxon>Gunneridae</taxon>
        <taxon>Pentapetalae</taxon>
        <taxon>asterids</taxon>
        <taxon>campanulids</taxon>
        <taxon>Escalloniales</taxon>
        <taxon>Escalloniaceae</taxon>
        <taxon>Escallonia</taxon>
    </lineage>
</organism>
<accession>A0AA88RTB4</accession>
<sequence length="88" mass="10525">MYTLVVFYHVFAKEPAPHKLHSKFKCIKGIFFLLLYSPPFQNVANIEHIQEAIRNVLVCLEMVFFSVLQQYAFHHDVETKMRLRKKKK</sequence>
<keyword evidence="4" id="KW-0472">Membrane</keyword>
<evidence type="ECO:0000256" key="3">
    <source>
        <dbReference type="ARBA" id="ARBA00022989"/>
    </source>
</evidence>
<evidence type="ECO:0000256" key="4">
    <source>
        <dbReference type="ARBA" id="ARBA00023136"/>
    </source>
</evidence>
<evidence type="ECO:0000256" key="2">
    <source>
        <dbReference type="ARBA" id="ARBA00022692"/>
    </source>
</evidence>
<keyword evidence="3" id="KW-1133">Transmembrane helix</keyword>
<proteinExistence type="predicted"/>
<dbReference type="AlphaFoldDB" id="A0AA88RTB4"/>
<dbReference type="EMBL" id="JAVXUO010000826">
    <property type="protein sequence ID" value="KAK2988775.1"/>
    <property type="molecule type" value="Genomic_DNA"/>
</dbReference>